<evidence type="ECO:0000313" key="6">
    <source>
        <dbReference type="Proteomes" id="UP000230790"/>
    </source>
</evidence>
<comment type="similarity">
    <text evidence="1">Belongs to the 'GDXG' lipolytic enzyme family.</text>
</comment>
<sequence length="181" mass="19964">WWLITEQGYSPAQIVVAGDSAGGGLTMALLLALRDAHVPLPAGGVGLSPWLDLALSGETLRTNAPTDFLNLDVLRTAARMYCDGYDPRHPLISPLYADLSGLPPLLIQVGSAEMLLDDSRRFAERARAAGVDVRLEIWENMVHVWHFTWLIEPQARQALRQVGRFVRERVAAARQAHALVH</sequence>
<dbReference type="InterPro" id="IPR033140">
    <property type="entry name" value="Lipase_GDXG_put_SER_AS"/>
</dbReference>
<comment type="caution">
    <text evidence="5">The sequence shown here is derived from an EMBL/GenBank/DDBJ whole genome shotgun (WGS) entry which is preliminary data.</text>
</comment>
<accession>A0A2M8Q8R4</accession>
<dbReference type="PANTHER" id="PTHR48081">
    <property type="entry name" value="AB HYDROLASE SUPERFAMILY PROTEIN C4A8.06C"/>
    <property type="match status" value="1"/>
</dbReference>
<feature type="active site" evidence="3">
    <location>
        <position position="20"/>
    </location>
</feature>
<dbReference type="EMBL" id="PGTN01000392">
    <property type="protein sequence ID" value="PJF46189.1"/>
    <property type="molecule type" value="Genomic_DNA"/>
</dbReference>
<evidence type="ECO:0000256" key="3">
    <source>
        <dbReference type="PROSITE-ProRule" id="PRU10038"/>
    </source>
</evidence>
<feature type="non-terminal residue" evidence="5">
    <location>
        <position position="1"/>
    </location>
</feature>
<dbReference type="Gene3D" id="3.40.50.1820">
    <property type="entry name" value="alpha/beta hydrolase"/>
    <property type="match status" value="1"/>
</dbReference>
<evidence type="ECO:0000313" key="5">
    <source>
        <dbReference type="EMBL" id="PJF46189.1"/>
    </source>
</evidence>
<dbReference type="PANTHER" id="PTHR48081:SF30">
    <property type="entry name" value="ACETYL-HYDROLASE LIPR-RELATED"/>
    <property type="match status" value="1"/>
</dbReference>
<evidence type="ECO:0000256" key="1">
    <source>
        <dbReference type="ARBA" id="ARBA00010515"/>
    </source>
</evidence>
<protein>
    <submittedName>
        <fullName evidence="5">Alpha/beta hydrolase</fullName>
    </submittedName>
</protein>
<dbReference type="InterPro" id="IPR029058">
    <property type="entry name" value="AB_hydrolase_fold"/>
</dbReference>
<evidence type="ECO:0000256" key="2">
    <source>
        <dbReference type="ARBA" id="ARBA00022801"/>
    </source>
</evidence>
<reference evidence="5 6" key="1">
    <citation type="submission" date="2017-11" db="EMBL/GenBank/DDBJ databases">
        <title>Evolution of Phototrophy in the Chloroflexi Phylum Driven by Horizontal Gene Transfer.</title>
        <authorList>
            <person name="Ward L.M."/>
            <person name="Hemp J."/>
            <person name="Shih P.M."/>
            <person name="Mcglynn S.E."/>
            <person name="Fischer W."/>
        </authorList>
    </citation>
    <scope>NUCLEOTIDE SEQUENCE [LARGE SCALE GENOMIC DNA]</scope>
    <source>
        <strain evidence="5">JP3_7</strain>
    </source>
</reference>
<name>A0A2M8Q8R4_9CHLR</name>
<dbReference type="SUPFAM" id="SSF53474">
    <property type="entry name" value="alpha/beta-Hydrolases"/>
    <property type="match status" value="1"/>
</dbReference>
<keyword evidence="2 5" id="KW-0378">Hydrolase</keyword>
<feature type="domain" description="Alpha/beta hydrolase fold-3" evidence="4">
    <location>
        <begin position="6"/>
        <end position="146"/>
    </location>
</feature>
<evidence type="ECO:0000259" key="4">
    <source>
        <dbReference type="Pfam" id="PF07859"/>
    </source>
</evidence>
<dbReference type="GO" id="GO:0004806">
    <property type="term" value="F:triacylglycerol lipase activity"/>
    <property type="evidence" value="ECO:0007669"/>
    <property type="project" value="TreeGrafter"/>
</dbReference>
<gene>
    <name evidence="5" type="ORF">CUN48_15065</name>
</gene>
<dbReference type="InterPro" id="IPR050300">
    <property type="entry name" value="GDXG_lipolytic_enzyme"/>
</dbReference>
<dbReference type="Pfam" id="PF07859">
    <property type="entry name" value="Abhydrolase_3"/>
    <property type="match status" value="1"/>
</dbReference>
<dbReference type="AlphaFoldDB" id="A0A2M8Q8R4"/>
<organism evidence="5 6">
    <name type="scientific">Candidatus Thermofonsia Clade 3 bacterium</name>
    <dbReference type="NCBI Taxonomy" id="2364212"/>
    <lineage>
        <taxon>Bacteria</taxon>
        <taxon>Bacillati</taxon>
        <taxon>Chloroflexota</taxon>
        <taxon>Candidatus Thermofontia</taxon>
        <taxon>Candidatus Thermofonsia Clade 3</taxon>
    </lineage>
</organism>
<dbReference type="InterPro" id="IPR013094">
    <property type="entry name" value="AB_hydrolase_3"/>
</dbReference>
<proteinExistence type="inferred from homology"/>
<dbReference type="Proteomes" id="UP000230790">
    <property type="component" value="Unassembled WGS sequence"/>
</dbReference>
<dbReference type="PROSITE" id="PS01174">
    <property type="entry name" value="LIPASE_GDXG_SER"/>
    <property type="match status" value="1"/>
</dbReference>